<name>A0A9D7SQA7_9BACT</name>
<dbReference type="Gene3D" id="3.30.470.20">
    <property type="entry name" value="ATP-grasp fold, B domain"/>
    <property type="match status" value="1"/>
</dbReference>
<feature type="domain" description="ATP-grasp" evidence="2">
    <location>
        <begin position="129"/>
        <end position="323"/>
    </location>
</feature>
<comment type="caution">
    <text evidence="3">The sequence shown here is derived from an EMBL/GenBank/DDBJ whole genome shotgun (WGS) entry which is preliminary data.</text>
</comment>
<evidence type="ECO:0000259" key="2">
    <source>
        <dbReference type="PROSITE" id="PS50975"/>
    </source>
</evidence>
<accession>A0A9D7SQA7</accession>
<dbReference type="Gene3D" id="3.40.50.20">
    <property type="match status" value="1"/>
</dbReference>
<dbReference type="AlphaFoldDB" id="A0A9D7SQA7"/>
<dbReference type="GO" id="GO:0005524">
    <property type="term" value="F:ATP binding"/>
    <property type="evidence" value="ECO:0007669"/>
    <property type="project" value="UniProtKB-UniRule"/>
</dbReference>
<proteinExistence type="predicted"/>
<evidence type="ECO:0000313" key="4">
    <source>
        <dbReference type="Proteomes" id="UP000808337"/>
    </source>
</evidence>
<evidence type="ECO:0000256" key="1">
    <source>
        <dbReference type="PROSITE-ProRule" id="PRU00409"/>
    </source>
</evidence>
<dbReference type="Pfam" id="PF02955">
    <property type="entry name" value="GSH-S_ATP"/>
    <property type="match status" value="1"/>
</dbReference>
<evidence type="ECO:0000313" key="3">
    <source>
        <dbReference type="EMBL" id="MBK9981270.1"/>
    </source>
</evidence>
<dbReference type="InterPro" id="IPR013815">
    <property type="entry name" value="ATP_grasp_subdomain_1"/>
</dbReference>
<keyword evidence="1" id="KW-0067">ATP-binding</keyword>
<dbReference type="GO" id="GO:0046872">
    <property type="term" value="F:metal ion binding"/>
    <property type="evidence" value="ECO:0007669"/>
    <property type="project" value="InterPro"/>
</dbReference>
<dbReference type="PANTHER" id="PTHR21621">
    <property type="entry name" value="RIBOSOMAL PROTEIN S6 MODIFICATION PROTEIN"/>
    <property type="match status" value="1"/>
</dbReference>
<organism evidence="3 4">
    <name type="scientific">Candidatus Opimibacter skivensis</name>
    <dbReference type="NCBI Taxonomy" id="2982028"/>
    <lineage>
        <taxon>Bacteria</taxon>
        <taxon>Pseudomonadati</taxon>
        <taxon>Bacteroidota</taxon>
        <taxon>Saprospiria</taxon>
        <taxon>Saprospirales</taxon>
        <taxon>Saprospiraceae</taxon>
        <taxon>Candidatus Opimibacter</taxon>
    </lineage>
</organism>
<dbReference type="GO" id="GO:0004363">
    <property type="term" value="F:glutathione synthase activity"/>
    <property type="evidence" value="ECO:0007669"/>
    <property type="project" value="InterPro"/>
</dbReference>
<dbReference type="InterPro" id="IPR004218">
    <property type="entry name" value="GSHS_ATP-bd"/>
</dbReference>
<dbReference type="Gene3D" id="3.30.1490.20">
    <property type="entry name" value="ATP-grasp fold, A domain"/>
    <property type="match status" value="1"/>
</dbReference>
<dbReference type="GO" id="GO:0005737">
    <property type="term" value="C:cytoplasm"/>
    <property type="evidence" value="ECO:0007669"/>
    <property type="project" value="TreeGrafter"/>
</dbReference>
<dbReference type="PROSITE" id="PS50975">
    <property type="entry name" value="ATP_GRASP"/>
    <property type="match status" value="1"/>
</dbReference>
<dbReference type="SUPFAM" id="SSF56059">
    <property type="entry name" value="Glutathione synthetase ATP-binding domain-like"/>
    <property type="match status" value="1"/>
</dbReference>
<gene>
    <name evidence="3" type="ORF">IPP15_02395</name>
</gene>
<dbReference type="EMBL" id="JADKGY010000001">
    <property type="protein sequence ID" value="MBK9981270.1"/>
    <property type="molecule type" value="Genomic_DNA"/>
</dbReference>
<sequence>MIRNLLIVTDHSTHTASNSIYELGVALNACRINANIWVCSKGIKENKDFFNSITDAAIYATAINSSFAFHPSGMGFSQSTVRIDRKEIDAIIVRMPQPLDKQFLLSLNNIVSSEKIINNPQGTIETSSKEFLITVAHLCPPLSLCQNIDDAIRLSQQMEIVLKPLYSYGGIGIGRLSDEYYWEGDTRYPASEISSRALENQFPMLAMKYLSNVSLGDKRTIVVNKKILGSALRLPAEGSWICNVANGGRAMISETDEDELIIERELTPLLYEKGVIMYGFDTLTDDNGKRVLSEINTLSIGGIGPLSELSGRPILKEAAELLWAYLEKSNE</sequence>
<protein>
    <submittedName>
        <fullName evidence="3">Glutathione synthetase</fullName>
    </submittedName>
</protein>
<dbReference type="Proteomes" id="UP000808337">
    <property type="component" value="Unassembled WGS sequence"/>
</dbReference>
<dbReference type="PANTHER" id="PTHR21621:SF4">
    <property type="entry name" value="GLUTATHIONE SYNTHETASE"/>
    <property type="match status" value="1"/>
</dbReference>
<reference evidence="3 4" key="1">
    <citation type="submission" date="2020-10" db="EMBL/GenBank/DDBJ databases">
        <title>Connecting structure to function with the recovery of over 1000 high-quality activated sludge metagenome-assembled genomes encoding full-length rRNA genes using long-read sequencing.</title>
        <authorList>
            <person name="Singleton C.M."/>
            <person name="Petriglieri F."/>
            <person name="Kristensen J.M."/>
            <person name="Kirkegaard R.H."/>
            <person name="Michaelsen T.Y."/>
            <person name="Andersen M.H."/>
            <person name="Karst S.M."/>
            <person name="Dueholm M.S."/>
            <person name="Nielsen P.H."/>
            <person name="Albertsen M."/>
        </authorList>
    </citation>
    <scope>NUCLEOTIDE SEQUENCE [LARGE SCALE GENOMIC DNA]</scope>
    <source>
        <strain evidence="3">Ribe_18-Q3-R11-54_MAXAC.273</strain>
    </source>
</reference>
<keyword evidence="1" id="KW-0547">Nucleotide-binding</keyword>
<dbReference type="InterPro" id="IPR011761">
    <property type="entry name" value="ATP-grasp"/>
</dbReference>